<dbReference type="GO" id="GO:0071011">
    <property type="term" value="C:precatalytic spliceosome"/>
    <property type="evidence" value="ECO:0007669"/>
    <property type="project" value="TreeGrafter"/>
</dbReference>
<feature type="compositionally biased region" description="Polar residues" evidence="9">
    <location>
        <begin position="69"/>
        <end position="78"/>
    </location>
</feature>
<feature type="compositionally biased region" description="Pro residues" evidence="9">
    <location>
        <begin position="308"/>
        <end position="317"/>
    </location>
</feature>
<evidence type="ECO:0000256" key="2">
    <source>
        <dbReference type="ARBA" id="ARBA00022664"/>
    </source>
</evidence>
<dbReference type="PIRSF" id="PIRSF031066">
    <property type="entry name" value="Splicing_factor_SPF45"/>
    <property type="match status" value="1"/>
</dbReference>
<feature type="region of interest" description="Disordered" evidence="9">
    <location>
        <begin position="302"/>
        <end position="332"/>
    </location>
</feature>
<dbReference type="PROSITE" id="PS50174">
    <property type="entry name" value="G_PATCH"/>
    <property type="match status" value="1"/>
</dbReference>
<evidence type="ECO:0000313" key="11">
    <source>
        <dbReference type="EMBL" id="LAC22746.1"/>
    </source>
</evidence>
<feature type="region of interest" description="Disordered" evidence="9">
    <location>
        <begin position="245"/>
        <end position="279"/>
    </location>
</feature>
<comment type="subunit">
    <text evidence="6">Binds SXL. Associates with the spliceosome. Interacts with SF3B1, SF1 and U2AF2.</text>
</comment>
<feature type="compositionally biased region" description="Basic and acidic residues" evidence="9">
    <location>
        <begin position="110"/>
        <end position="141"/>
    </location>
</feature>
<dbReference type="CDD" id="cd12647">
    <property type="entry name" value="RRM_UHM_SPF45"/>
    <property type="match status" value="1"/>
</dbReference>
<dbReference type="InterPro" id="IPR034653">
    <property type="entry name" value="SPF45_RRM"/>
</dbReference>
<dbReference type="GO" id="GO:0000380">
    <property type="term" value="P:alternative mRNA splicing, via spliceosome"/>
    <property type="evidence" value="ECO:0007669"/>
    <property type="project" value="TreeGrafter"/>
</dbReference>
<accession>A0A6A7FVY4</accession>
<keyword evidence="5 8" id="KW-0539">Nucleus</keyword>
<keyword evidence="8" id="KW-0747">Spliceosome</keyword>
<dbReference type="FunFam" id="3.30.70.330:FF:000079">
    <property type="entry name" value="Putative splicing factor 45"/>
    <property type="match status" value="1"/>
</dbReference>
<dbReference type="Pfam" id="PF01585">
    <property type="entry name" value="G-patch"/>
    <property type="match status" value="1"/>
</dbReference>
<dbReference type="InterPro" id="IPR040052">
    <property type="entry name" value="RBM17"/>
</dbReference>
<protein>
    <recommendedName>
        <fullName evidence="7 8">Splicing factor 45</fullName>
    </recommendedName>
    <alternativeName>
        <fullName evidence="8">RNA-binding motif protein 17</fullName>
    </alternativeName>
</protein>
<dbReference type="GO" id="GO:0045292">
    <property type="term" value="P:mRNA cis splicing, via spliceosome"/>
    <property type="evidence" value="ECO:0007669"/>
    <property type="project" value="UniProtKB-UniRule"/>
</dbReference>
<sequence length="439" mass="47657">MSLYDDIEMEKTVAPGWASGIKMMHNQMAFKKASIAGSKRDATQQKRSQKLLPVIDLKTRKEDDENSPPIISNSTAGSFTTVTDIRPGIITTSDPEWKFTNEYNPSWPNDYDKVVRDMRDRRDKEEKEKRQQERDEREKRWRGQSNVMVGRESGFSARPRDSDSDEEDDRPKRAAGSMGAAIAPPSSLDEDSSKPPSSGSGGMGAPSFNKFGGSSIAAKIMAKYGFKEGQGLGKSEQGIVRALEVEKTSKRGGRIVTDKEDGIQSPPPPAGNFASPASFASPSAGATLLAGLGASVSAAPDDGFSVPMAPPPPPPPKISSSPGNGSKPEQNISNILRNPSKIAVLRNMVGPGEVDDDLEPEVREECREKYGPVSQVLIFQIPRAAPEEAVRIFVEFQRLEAAIKAVIDLNGRFFGGRQVAAGFYDVEDFKALKLNEPIS</sequence>
<organism evidence="11">
    <name type="scientific">Hirondellea gigas</name>
    <dbReference type="NCBI Taxonomy" id="1518452"/>
    <lineage>
        <taxon>Eukaryota</taxon>
        <taxon>Metazoa</taxon>
        <taxon>Ecdysozoa</taxon>
        <taxon>Arthropoda</taxon>
        <taxon>Crustacea</taxon>
        <taxon>Multicrustacea</taxon>
        <taxon>Malacostraca</taxon>
        <taxon>Eumalacostraca</taxon>
        <taxon>Peracarida</taxon>
        <taxon>Amphipoda</taxon>
        <taxon>Amphilochidea</taxon>
        <taxon>Lysianassida</taxon>
        <taxon>Lysianassidira</taxon>
        <taxon>Lysianassoidea</taxon>
        <taxon>Lysianassidae</taxon>
        <taxon>Hirondellea</taxon>
    </lineage>
</organism>
<dbReference type="PANTHER" id="PTHR13288:SF8">
    <property type="entry name" value="SPLICING FACTOR 45"/>
    <property type="match status" value="1"/>
</dbReference>
<keyword evidence="2 8" id="KW-0507">mRNA processing</keyword>
<feature type="domain" description="G-patch" evidence="10">
    <location>
        <begin position="213"/>
        <end position="259"/>
    </location>
</feature>
<reference evidence="11" key="1">
    <citation type="submission" date="2017-11" db="EMBL/GenBank/DDBJ databases">
        <title>The sensing device of the deep-sea amphipod.</title>
        <authorList>
            <person name="Kobayashi H."/>
            <person name="Nagahama T."/>
            <person name="Arai W."/>
            <person name="Sasagawa Y."/>
            <person name="Umeda M."/>
            <person name="Hayashi T."/>
            <person name="Nikaido I."/>
            <person name="Watanabe H."/>
            <person name="Oguri K."/>
            <person name="Kitazato H."/>
            <person name="Fujioka K."/>
            <person name="Kido Y."/>
            <person name="Takami H."/>
        </authorList>
    </citation>
    <scope>NUCLEOTIDE SEQUENCE</scope>
    <source>
        <tissue evidence="11">Whole body</tissue>
    </source>
</reference>
<dbReference type="GO" id="GO:0005654">
    <property type="term" value="C:nucleoplasm"/>
    <property type="evidence" value="ECO:0007669"/>
    <property type="project" value="UniProtKB-UniRule"/>
</dbReference>
<evidence type="ECO:0000259" key="10">
    <source>
        <dbReference type="PROSITE" id="PS50174"/>
    </source>
</evidence>
<dbReference type="SMART" id="SM00361">
    <property type="entry name" value="RRM_1"/>
    <property type="match status" value="1"/>
</dbReference>
<evidence type="ECO:0000256" key="8">
    <source>
        <dbReference type="PIRNR" id="PIRNR031066"/>
    </source>
</evidence>
<dbReference type="SUPFAM" id="SSF54928">
    <property type="entry name" value="RNA-binding domain, RBD"/>
    <property type="match status" value="1"/>
</dbReference>
<evidence type="ECO:0000256" key="5">
    <source>
        <dbReference type="ARBA" id="ARBA00023242"/>
    </source>
</evidence>
<name>A0A6A7FVY4_9CRUS</name>
<keyword evidence="4 8" id="KW-0508">mRNA splicing</keyword>
<dbReference type="InterPro" id="IPR003954">
    <property type="entry name" value="RRM_euk-type"/>
</dbReference>
<evidence type="ECO:0000256" key="9">
    <source>
        <dbReference type="SAM" id="MobiDB-lite"/>
    </source>
</evidence>
<evidence type="ECO:0000256" key="6">
    <source>
        <dbReference type="ARBA" id="ARBA00065586"/>
    </source>
</evidence>
<evidence type="ECO:0000256" key="3">
    <source>
        <dbReference type="ARBA" id="ARBA00022884"/>
    </source>
</evidence>
<comment type="subunit">
    <text evidence="8">Associates with the spliceosome.</text>
</comment>
<comment type="subcellular location">
    <subcellularLocation>
        <location evidence="1 8">Nucleus</location>
    </subcellularLocation>
</comment>
<feature type="region of interest" description="Disordered" evidence="9">
    <location>
        <begin position="55"/>
        <end position="78"/>
    </location>
</feature>
<comment type="function">
    <text evidence="8">Splice factor that binds to the single-stranded 3'AG at the exon/intron border and promotes its utilization in the second catalytic step. Involved in the regulation of alternative splicing and the utilization of cryptic splice sites.</text>
</comment>
<dbReference type="Gene3D" id="3.30.70.330">
    <property type="match status" value="1"/>
</dbReference>
<dbReference type="InterPro" id="IPR035979">
    <property type="entry name" value="RBD_domain_sf"/>
</dbReference>
<dbReference type="InterPro" id="IPR000467">
    <property type="entry name" value="G_patch_dom"/>
</dbReference>
<dbReference type="PANTHER" id="PTHR13288">
    <property type="entry name" value="SPLICING FACTOR 45 SPF45"/>
    <property type="match status" value="1"/>
</dbReference>
<dbReference type="EMBL" id="IACT01003507">
    <property type="protein sequence ID" value="LAC22746.1"/>
    <property type="molecule type" value="mRNA"/>
</dbReference>
<evidence type="ECO:0000256" key="4">
    <source>
        <dbReference type="ARBA" id="ARBA00023187"/>
    </source>
</evidence>
<evidence type="ECO:0000256" key="7">
    <source>
        <dbReference type="ARBA" id="ARBA00074919"/>
    </source>
</evidence>
<dbReference type="SMART" id="SM00443">
    <property type="entry name" value="G_patch"/>
    <property type="match status" value="1"/>
</dbReference>
<feature type="compositionally biased region" description="Low complexity" evidence="9">
    <location>
        <begin position="318"/>
        <end position="328"/>
    </location>
</feature>
<proteinExistence type="evidence at transcript level"/>
<evidence type="ECO:0000256" key="1">
    <source>
        <dbReference type="ARBA" id="ARBA00004123"/>
    </source>
</evidence>
<dbReference type="InterPro" id="IPR012677">
    <property type="entry name" value="Nucleotide-bd_a/b_plait_sf"/>
</dbReference>
<keyword evidence="3 8" id="KW-0694">RNA-binding</keyword>
<dbReference type="GO" id="GO:0003723">
    <property type="term" value="F:RNA binding"/>
    <property type="evidence" value="ECO:0007669"/>
    <property type="project" value="UniProtKB-UniRule"/>
</dbReference>
<dbReference type="AlphaFoldDB" id="A0A6A7FVY4"/>
<feature type="region of interest" description="Disordered" evidence="9">
    <location>
        <begin position="90"/>
        <end position="212"/>
    </location>
</feature>